<feature type="region of interest" description="Disordered" evidence="1">
    <location>
        <begin position="38"/>
        <end position="79"/>
    </location>
</feature>
<evidence type="ECO:0000313" key="3">
    <source>
        <dbReference type="Proteomes" id="UP001419268"/>
    </source>
</evidence>
<feature type="compositionally biased region" description="Low complexity" evidence="1">
    <location>
        <begin position="159"/>
        <end position="169"/>
    </location>
</feature>
<dbReference type="EMBL" id="JBBNAG010000012">
    <property type="protein sequence ID" value="KAK9088710.1"/>
    <property type="molecule type" value="Genomic_DNA"/>
</dbReference>
<feature type="compositionally biased region" description="Low complexity" evidence="1">
    <location>
        <begin position="54"/>
        <end position="66"/>
    </location>
</feature>
<gene>
    <name evidence="2" type="ORF">Scep_027792</name>
</gene>
<evidence type="ECO:0000256" key="1">
    <source>
        <dbReference type="SAM" id="MobiDB-lite"/>
    </source>
</evidence>
<keyword evidence="3" id="KW-1185">Reference proteome</keyword>
<comment type="caution">
    <text evidence="2">The sequence shown here is derived from an EMBL/GenBank/DDBJ whole genome shotgun (WGS) entry which is preliminary data.</text>
</comment>
<sequence length="265" mass="28102">MKPSLCCSSAALHSVKHKNDEPRGSKPHLHRIVAISSKSRIRPVEKRATAPFTASSPVLPRAAASSAPPPRYPTAQRRCRPPNRLTALRRVAALARHRCRFAPFSRHRCLAGAAAHRRRRADVLRAAQLTSLVVVSTAQPLPHRGAAGVAGRRRPPAAPCSSTASPQPSHRLRLRLAAVGWPGAAGLAADAGLRPCPLPAASAWTTTATTPILSELMCCTVAAVHPGAPAGIPLSDLLLSLPDHSSFSSSFCSFFFLSSNSYPNQ</sequence>
<name>A0AAP0HMV6_9MAGN</name>
<protein>
    <submittedName>
        <fullName evidence="2">Uncharacterized protein</fullName>
    </submittedName>
</protein>
<organism evidence="2 3">
    <name type="scientific">Stephania cephalantha</name>
    <dbReference type="NCBI Taxonomy" id="152367"/>
    <lineage>
        <taxon>Eukaryota</taxon>
        <taxon>Viridiplantae</taxon>
        <taxon>Streptophyta</taxon>
        <taxon>Embryophyta</taxon>
        <taxon>Tracheophyta</taxon>
        <taxon>Spermatophyta</taxon>
        <taxon>Magnoliopsida</taxon>
        <taxon>Ranunculales</taxon>
        <taxon>Menispermaceae</taxon>
        <taxon>Menispermoideae</taxon>
        <taxon>Cissampelideae</taxon>
        <taxon>Stephania</taxon>
    </lineage>
</organism>
<accession>A0AAP0HMV6</accession>
<proteinExistence type="predicted"/>
<dbReference type="AlphaFoldDB" id="A0AAP0HMV6"/>
<evidence type="ECO:0000313" key="2">
    <source>
        <dbReference type="EMBL" id="KAK9088710.1"/>
    </source>
</evidence>
<reference evidence="2 3" key="1">
    <citation type="submission" date="2024-01" db="EMBL/GenBank/DDBJ databases">
        <title>Genome assemblies of Stephania.</title>
        <authorList>
            <person name="Yang L."/>
        </authorList>
    </citation>
    <scope>NUCLEOTIDE SEQUENCE [LARGE SCALE GENOMIC DNA]</scope>
    <source>
        <strain evidence="2">JXDWG</strain>
        <tissue evidence="2">Leaf</tissue>
    </source>
</reference>
<feature type="region of interest" description="Disordered" evidence="1">
    <location>
        <begin position="144"/>
        <end position="169"/>
    </location>
</feature>
<dbReference type="Proteomes" id="UP001419268">
    <property type="component" value="Unassembled WGS sequence"/>
</dbReference>